<evidence type="ECO:0000313" key="1">
    <source>
        <dbReference type="EMBL" id="KAI5669118.1"/>
    </source>
</evidence>
<protein>
    <submittedName>
        <fullName evidence="1">Uncharacterized protein</fullName>
    </submittedName>
</protein>
<keyword evidence="2" id="KW-1185">Reference proteome</keyword>
<dbReference type="Proteomes" id="UP001060085">
    <property type="component" value="Linkage Group LG04"/>
</dbReference>
<accession>A0ACC0B951</accession>
<proteinExistence type="predicted"/>
<reference evidence="2" key="1">
    <citation type="journal article" date="2023" name="Nat. Plants">
        <title>Single-cell RNA sequencing provides a high-resolution roadmap for understanding the multicellular compartmentation of specialized metabolism.</title>
        <authorList>
            <person name="Sun S."/>
            <person name="Shen X."/>
            <person name="Li Y."/>
            <person name="Li Y."/>
            <person name="Wang S."/>
            <person name="Li R."/>
            <person name="Zhang H."/>
            <person name="Shen G."/>
            <person name="Guo B."/>
            <person name="Wei J."/>
            <person name="Xu J."/>
            <person name="St-Pierre B."/>
            <person name="Chen S."/>
            <person name="Sun C."/>
        </authorList>
    </citation>
    <scope>NUCLEOTIDE SEQUENCE [LARGE SCALE GENOMIC DNA]</scope>
</reference>
<comment type="caution">
    <text evidence="1">The sequence shown here is derived from an EMBL/GenBank/DDBJ whole genome shotgun (WGS) entry which is preliminary data.</text>
</comment>
<sequence>MDSFGFHNNIKAEKANAMLRYKRLKKITAMFRLIEICIFLIIISRFTTQLPIAFKISGEYFKGLSVSSISPLFVFILGNAIVIVLFLKSGQLSSKNGESNDGKLDLYDEYVKNCERNREAYNQEIKKQRKQSSFVSSKKEVVISDPPKEKKMMHRSHSENLKEVVAKGRQLRRTETEIRRKSAEEEMSSEEFRRTVEAFIARQQRFLREEEEFSSSSFSFQI</sequence>
<evidence type="ECO:0000313" key="2">
    <source>
        <dbReference type="Proteomes" id="UP001060085"/>
    </source>
</evidence>
<name>A0ACC0B951_CATRO</name>
<gene>
    <name evidence="1" type="ORF">M9H77_18971</name>
</gene>
<organism evidence="1 2">
    <name type="scientific">Catharanthus roseus</name>
    <name type="common">Madagascar periwinkle</name>
    <name type="synonym">Vinca rosea</name>
    <dbReference type="NCBI Taxonomy" id="4058"/>
    <lineage>
        <taxon>Eukaryota</taxon>
        <taxon>Viridiplantae</taxon>
        <taxon>Streptophyta</taxon>
        <taxon>Embryophyta</taxon>
        <taxon>Tracheophyta</taxon>
        <taxon>Spermatophyta</taxon>
        <taxon>Magnoliopsida</taxon>
        <taxon>eudicotyledons</taxon>
        <taxon>Gunneridae</taxon>
        <taxon>Pentapetalae</taxon>
        <taxon>asterids</taxon>
        <taxon>lamiids</taxon>
        <taxon>Gentianales</taxon>
        <taxon>Apocynaceae</taxon>
        <taxon>Rauvolfioideae</taxon>
        <taxon>Vinceae</taxon>
        <taxon>Catharanthinae</taxon>
        <taxon>Catharanthus</taxon>
    </lineage>
</organism>
<dbReference type="EMBL" id="CM044704">
    <property type="protein sequence ID" value="KAI5669118.1"/>
    <property type="molecule type" value="Genomic_DNA"/>
</dbReference>